<keyword evidence="2" id="KW-1185">Reference proteome</keyword>
<proteinExistence type="predicted"/>
<dbReference type="EMBL" id="JAPMIV010000063">
    <property type="protein sequence ID" value="MDV6376453.1"/>
    <property type="molecule type" value="Genomic_DNA"/>
</dbReference>
<reference evidence="1 2" key="1">
    <citation type="submission" date="2022-11" db="EMBL/GenBank/DDBJ databases">
        <title>Deinococcus ZS9-10, Low Temperature and Draught-tolerating, UV-resistant Bacteria from Continental Antarctica.</title>
        <authorList>
            <person name="Cheng L."/>
        </authorList>
    </citation>
    <scope>NUCLEOTIDE SEQUENCE [LARGE SCALE GENOMIC DNA]</scope>
    <source>
        <strain evidence="1 2">ZS9-10</strain>
    </source>
</reference>
<organism evidence="1 2">
    <name type="scientific">Deinococcus arenicola</name>
    <dbReference type="NCBI Taxonomy" id="2994950"/>
    <lineage>
        <taxon>Bacteria</taxon>
        <taxon>Thermotogati</taxon>
        <taxon>Deinococcota</taxon>
        <taxon>Deinococci</taxon>
        <taxon>Deinococcales</taxon>
        <taxon>Deinococcaceae</taxon>
        <taxon>Deinococcus</taxon>
    </lineage>
</organism>
<comment type="caution">
    <text evidence="1">The sequence shown here is derived from an EMBL/GenBank/DDBJ whole genome shotgun (WGS) entry which is preliminary data.</text>
</comment>
<gene>
    <name evidence="1" type="ORF">ORD21_17820</name>
</gene>
<accession>A0ABU4DVN8</accession>
<evidence type="ECO:0000313" key="2">
    <source>
        <dbReference type="Proteomes" id="UP001276150"/>
    </source>
</evidence>
<dbReference type="Proteomes" id="UP001276150">
    <property type="component" value="Unassembled WGS sequence"/>
</dbReference>
<protein>
    <submittedName>
        <fullName evidence="1">Uncharacterized protein</fullName>
    </submittedName>
</protein>
<sequence length="218" mass="24721">MTYDTAHLAQDYIHYVKAVQKQLRHEGHALRFARALSIRVRIGFSNRCTPEHPNGPLMVVQPWHYGNTDVIRHEEAHILLWWSGLEAEIIAEFGEELGWRVVENLCQFAVGFLRITQPMVDEAVNRYGVSAKAVKHLQKLSGADARTAMNRLIYDDARSCRAGFLMSGRYVSEVAQCNWGLPFGWLDEVPEPAKRFPSDAKVSFLKLTPSQVLGVCWG</sequence>
<dbReference type="RefSeq" id="WP_317641810.1">
    <property type="nucleotide sequence ID" value="NZ_JAPMIV010000063.1"/>
</dbReference>
<evidence type="ECO:0000313" key="1">
    <source>
        <dbReference type="EMBL" id="MDV6376453.1"/>
    </source>
</evidence>
<name>A0ABU4DVN8_9DEIO</name>